<keyword evidence="5 17" id="KW-0812">Transmembrane</keyword>
<dbReference type="SUPFAM" id="SSF51110">
    <property type="entry name" value="alpha-D-mannose-specific plant lectins"/>
    <property type="match status" value="1"/>
</dbReference>
<dbReference type="GO" id="GO:0048544">
    <property type="term" value="P:recognition of pollen"/>
    <property type="evidence" value="ECO:0007669"/>
    <property type="project" value="InterPro"/>
</dbReference>
<dbReference type="InterPro" id="IPR036426">
    <property type="entry name" value="Bulb-type_lectin_dom_sf"/>
</dbReference>
<dbReference type="InterPro" id="IPR008271">
    <property type="entry name" value="Ser/Thr_kinase_AS"/>
</dbReference>
<dbReference type="CDD" id="cd00028">
    <property type="entry name" value="B_lectin"/>
    <property type="match status" value="1"/>
</dbReference>
<dbReference type="GO" id="GO:0005886">
    <property type="term" value="C:plasma membrane"/>
    <property type="evidence" value="ECO:0007669"/>
    <property type="project" value="UniProtKB-SubCell"/>
</dbReference>
<evidence type="ECO:0000256" key="7">
    <source>
        <dbReference type="ARBA" id="ARBA00022741"/>
    </source>
</evidence>
<evidence type="ECO:0000256" key="13">
    <source>
        <dbReference type="ARBA" id="ARBA00023180"/>
    </source>
</evidence>
<dbReference type="PROSITE" id="PS00108">
    <property type="entry name" value="PROTEIN_KINASE_ST"/>
    <property type="match status" value="1"/>
</dbReference>
<name>A0AAP0R4W9_LIQFO</name>
<dbReference type="Pfam" id="PF07714">
    <property type="entry name" value="PK_Tyr_Ser-Thr"/>
    <property type="match status" value="1"/>
</dbReference>
<keyword evidence="2" id="KW-1003">Cell membrane</keyword>
<keyword evidence="3 16" id="KW-0723">Serine/threonine-protein kinase</keyword>
<comment type="catalytic activity">
    <reaction evidence="14 16">
        <text>L-threonyl-[protein] + ATP = O-phospho-L-threonyl-[protein] + ADP + H(+)</text>
        <dbReference type="Rhea" id="RHEA:46608"/>
        <dbReference type="Rhea" id="RHEA-COMP:11060"/>
        <dbReference type="Rhea" id="RHEA-COMP:11605"/>
        <dbReference type="ChEBI" id="CHEBI:15378"/>
        <dbReference type="ChEBI" id="CHEBI:30013"/>
        <dbReference type="ChEBI" id="CHEBI:30616"/>
        <dbReference type="ChEBI" id="CHEBI:61977"/>
        <dbReference type="ChEBI" id="CHEBI:456216"/>
        <dbReference type="EC" id="2.7.11.1"/>
    </reaction>
</comment>
<evidence type="ECO:0000256" key="10">
    <source>
        <dbReference type="ARBA" id="ARBA00022989"/>
    </source>
</evidence>
<dbReference type="InterPro" id="IPR001480">
    <property type="entry name" value="Bulb-type_lectin_dom"/>
</dbReference>
<feature type="signal peptide" evidence="18">
    <location>
        <begin position="1"/>
        <end position="27"/>
    </location>
</feature>
<dbReference type="Pfam" id="PF00954">
    <property type="entry name" value="S_locus_glycop"/>
    <property type="match status" value="1"/>
</dbReference>
<feature type="domain" description="Bulb-type lectin" evidence="20">
    <location>
        <begin position="28"/>
        <end position="149"/>
    </location>
</feature>
<dbReference type="FunFam" id="1.10.510.10:FF:000060">
    <property type="entry name" value="G-type lectin S-receptor-like serine/threonine-protein kinase"/>
    <property type="match status" value="1"/>
</dbReference>
<evidence type="ECO:0000256" key="18">
    <source>
        <dbReference type="SAM" id="SignalP"/>
    </source>
</evidence>
<dbReference type="SUPFAM" id="SSF56112">
    <property type="entry name" value="Protein kinase-like (PK-like)"/>
    <property type="match status" value="1"/>
</dbReference>
<evidence type="ECO:0000259" key="19">
    <source>
        <dbReference type="PROSITE" id="PS50011"/>
    </source>
</evidence>
<dbReference type="InterPro" id="IPR021820">
    <property type="entry name" value="S-locus_recpt_kinase_C"/>
</dbReference>
<evidence type="ECO:0000256" key="12">
    <source>
        <dbReference type="ARBA" id="ARBA00023157"/>
    </source>
</evidence>
<gene>
    <name evidence="21" type="ORF">L1049_000098</name>
</gene>
<evidence type="ECO:0000256" key="8">
    <source>
        <dbReference type="ARBA" id="ARBA00022777"/>
    </source>
</evidence>
<proteinExistence type="inferred from homology"/>
<dbReference type="InterPro" id="IPR000858">
    <property type="entry name" value="S_locus_glycoprot_dom"/>
</dbReference>
<comment type="catalytic activity">
    <reaction evidence="15 16">
        <text>L-seryl-[protein] + ATP = O-phospho-L-seryl-[protein] + ADP + H(+)</text>
        <dbReference type="Rhea" id="RHEA:17989"/>
        <dbReference type="Rhea" id="RHEA-COMP:9863"/>
        <dbReference type="Rhea" id="RHEA-COMP:11604"/>
        <dbReference type="ChEBI" id="CHEBI:15378"/>
        <dbReference type="ChEBI" id="CHEBI:29999"/>
        <dbReference type="ChEBI" id="CHEBI:30616"/>
        <dbReference type="ChEBI" id="CHEBI:83421"/>
        <dbReference type="ChEBI" id="CHEBI:456216"/>
        <dbReference type="EC" id="2.7.11.1"/>
    </reaction>
</comment>
<feature type="transmembrane region" description="Helical" evidence="17">
    <location>
        <begin position="322"/>
        <end position="343"/>
    </location>
</feature>
<dbReference type="EMBL" id="JBBPBK010000015">
    <property type="protein sequence ID" value="KAK9268349.1"/>
    <property type="molecule type" value="Genomic_DNA"/>
</dbReference>
<organism evidence="21 22">
    <name type="scientific">Liquidambar formosana</name>
    <name type="common">Formosan gum</name>
    <dbReference type="NCBI Taxonomy" id="63359"/>
    <lineage>
        <taxon>Eukaryota</taxon>
        <taxon>Viridiplantae</taxon>
        <taxon>Streptophyta</taxon>
        <taxon>Embryophyta</taxon>
        <taxon>Tracheophyta</taxon>
        <taxon>Spermatophyta</taxon>
        <taxon>Magnoliopsida</taxon>
        <taxon>eudicotyledons</taxon>
        <taxon>Gunneridae</taxon>
        <taxon>Pentapetalae</taxon>
        <taxon>Saxifragales</taxon>
        <taxon>Altingiaceae</taxon>
        <taxon>Liquidambar</taxon>
    </lineage>
</organism>
<dbReference type="PIRSF" id="PIRSF000641">
    <property type="entry name" value="SRK"/>
    <property type="match status" value="1"/>
</dbReference>
<keyword evidence="10 17" id="KW-1133">Transmembrane helix</keyword>
<dbReference type="Gene3D" id="3.30.200.20">
    <property type="entry name" value="Phosphorylase Kinase, domain 1"/>
    <property type="match status" value="1"/>
</dbReference>
<evidence type="ECO:0000256" key="15">
    <source>
        <dbReference type="ARBA" id="ARBA00048679"/>
    </source>
</evidence>
<dbReference type="InterPro" id="IPR024171">
    <property type="entry name" value="SRK-like_kinase"/>
</dbReference>
<evidence type="ECO:0000256" key="3">
    <source>
        <dbReference type="ARBA" id="ARBA00022527"/>
    </source>
</evidence>
<protein>
    <recommendedName>
        <fullName evidence="16">Receptor-like serine/threonine-protein kinase</fullName>
        <ecNumber evidence="16">2.7.11.1</ecNumber>
    </recommendedName>
</protein>
<dbReference type="EC" id="2.7.11.1" evidence="16"/>
<keyword evidence="12" id="KW-1015">Disulfide bond</keyword>
<evidence type="ECO:0000256" key="17">
    <source>
        <dbReference type="SAM" id="Phobius"/>
    </source>
</evidence>
<keyword evidence="7 16" id="KW-0547">Nucleotide-binding</keyword>
<evidence type="ECO:0000256" key="16">
    <source>
        <dbReference type="PIRNR" id="PIRNR000641"/>
    </source>
</evidence>
<dbReference type="Pfam" id="PF01453">
    <property type="entry name" value="B_lectin"/>
    <property type="match status" value="1"/>
</dbReference>
<dbReference type="InterPro" id="IPR011009">
    <property type="entry name" value="Kinase-like_dom_sf"/>
</dbReference>
<comment type="similarity">
    <text evidence="16">Belongs to the protein kinase superfamily. Ser/Thr protein kinase family.</text>
</comment>
<dbReference type="SMART" id="SM00108">
    <property type="entry name" value="B_lectin"/>
    <property type="match status" value="1"/>
</dbReference>
<feature type="domain" description="Protein kinase" evidence="19">
    <location>
        <begin position="388"/>
        <end position="664"/>
    </location>
</feature>
<evidence type="ECO:0000313" key="22">
    <source>
        <dbReference type="Proteomes" id="UP001415857"/>
    </source>
</evidence>
<keyword evidence="13" id="KW-0325">Glycoprotein</keyword>
<dbReference type="Proteomes" id="UP001415857">
    <property type="component" value="Unassembled WGS sequence"/>
</dbReference>
<evidence type="ECO:0000256" key="14">
    <source>
        <dbReference type="ARBA" id="ARBA00047899"/>
    </source>
</evidence>
<evidence type="ECO:0000256" key="5">
    <source>
        <dbReference type="ARBA" id="ARBA00022692"/>
    </source>
</evidence>
<sequence>MKTSMEGYSILLLFCTSLLSTLKPSAAADTITMSRSIKDGESIVSASGTFELGFFSPGNSPKRYLGIWYKKISITTVVWVANRETPLADSSGVLKVTNQGILQLLNQNETVIWSTNSSRLVLNPIAKLLESGNLVTKDANDDDPDNFLWQSFDYPCHMHLPGMKLGRNAITGKEWYLSSWKSADDPSRGDFTYGFDPRGFPQLVIRKGAVEIFRSGPWNGLRFSGFPSIRPNSIYRFHFVFNHKEMYYTYDRVNSSVVTKSVLLPNGIYERSIWVDRTKGWNLYTATQTDNCDTYAFCGAYGRCNVDNSPIYQFGSNGKKRVGIIVGSVLAGMLLLALGSYVWKKKKLNRQGKREHDPERGYPTASQKEDLELPIVDFAIVANATNDFSTDNKLGEGGFGPVYRGMLEGGQEIAVKRLSKNSKQGLNEFMNEVLCIAKLQHRNLVKLLGCCIQEEKMLIYEYMPNKSLDFFIFDETQNKLLNWQKRFHIINGIARGLLYLHQDSRLRIIHRDLKASNILLDNDMNPKISDFGMARSFGGNETEANTTRVVGTYGYMSPEYAIDGLFSVKSDVFSFGVLVLEIVSGKKNRGFHHPDHHLNLLGHAWRLYKEGRSLELIDASARDSCNLAELLRSIHVGLLCVQQCPEDRPNMSSVVLMLSSESALSQPKQPGFFTERHMVEADSTSSKQESCSANGLTFTMLAAR</sequence>
<evidence type="ECO:0000256" key="6">
    <source>
        <dbReference type="ARBA" id="ARBA00022729"/>
    </source>
</evidence>
<dbReference type="PANTHER" id="PTHR27002">
    <property type="entry name" value="RECEPTOR-LIKE SERINE/THREONINE-PROTEIN KINASE SD1-8"/>
    <property type="match status" value="1"/>
</dbReference>
<dbReference type="SMART" id="SM00220">
    <property type="entry name" value="S_TKc"/>
    <property type="match status" value="1"/>
</dbReference>
<evidence type="ECO:0000259" key="20">
    <source>
        <dbReference type="PROSITE" id="PS50927"/>
    </source>
</evidence>
<dbReference type="AlphaFoldDB" id="A0AAP0R4W9"/>
<accession>A0AAP0R4W9</accession>
<dbReference type="CDD" id="cd14066">
    <property type="entry name" value="STKc_IRAK"/>
    <property type="match status" value="1"/>
</dbReference>
<dbReference type="PANTHER" id="PTHR27002:SF851">
    <property type="entry name" value="G-TYPE LECTIN S-RECEPTOR-LIKE SERINE_THREONINE-PROTEIN KINASE SD1-1"/>
    <property type="match status" value="1"/>
</dbReference>
<dbReference type="InterPro" id="IPR000719">
    <property type="entry name" value="Prot_kinase_dom"/>
</dbReference>
<evidence type="ECO:0000256" key="2">
    <source>
        <dbReference type="ARBA" id="ARBA00022475"/>
    </source>
</evidence>
<dbReference type="Pfam" id="PF11883">
    <property type="entry name" value="DUF3403"/>
    <property type="match status" value="1"/>
</dbReference>
<dbReference type="PROSITE" id="PS50927">
    <property type="entry name" value="BULB_LECTIN"/>
    <property type="match status" value="1"/>
</dbReference>
<keyword evidence="8 16" id="KW-0418">Kinase</keyword>
<keyword evidence="11 17" id="KW-0472">Membrane</keyword>
<keyword evidence="6 18" id="KW-0732">Signal</keyword>
<dbReference type="Gene3D" id="2.90.10.10">
    <property type="entry name" value="Bulb-type lectin domain"/>
    <property type="match status" value="1"/>
</dbReference>
<evidence type="ECO:0000256" key="11">
    <source>
        <dbReference type="ARBA" id="ARBA00023136"/>
    </source>
</evidence>
<evidence type="ECO:0000256" key="9">
    <source>
        <dbReference type="ARBA" id="ARBA00022840"/>
    </source>
</evidence>
<keyword evidence="22" id="KW-1185">Reference proteome</keyword>
<dbReference type="GO" id="GO:0005524">
    <property type="term" value="F:ATP binding"/>
    <property type="evidence" value="ECO:0007669"/>
    <property type="project" value="UniProtKB-KW"/>
</dbReference>
<keyword evidence="4 16" id="KW-0808">Transferase</keyword>
<dbReference type="Gene3D" id="1.10.510.10">
    <property type="entry name" value="Transferase(Phosphotransferase) domain 1"/>
    <property type="match status" value="1"/>
</dbReference>
<keyword evidence="9 16" id="KW-0067">ATP-binding</keyword>
<dbReference type="GO" id="GO:0004674">
    <property type="term" value="F:protein serine/threonine kinase activity"/>
    <property type="evidence" value="ECO:0007669"/>
    <property type="project" value="UniProtKB-KW"/>
</dbReference>
<feature type="chain" id="PRO_5042889888" description="Receptor-like serine/threonine-protein kinase" evidence="18">
    <location>
        <begin position="28"/>
        <end position="704"/>
    </location>
</feature>
<evidence type="ECO:0000313" key="21">
    <source>
        <dbReference type="EMBL" id="KAK9268349.1"/>
    </source>
</evidence>
<evidence type="ECO:0000256" key="1">
    <source>
        <dbReference type="ARBA" id="ARBA00004251"/>
    </source>
</evidence>
<comment type="subcellular location">
    <subcellularLocation>
        <location evidence="1">Cell membrane</location>
        <topology evidence="1">Single-pass type I membrane protein</topology>
    </subcellularLocation>
</comment>
<dbReference type="FunFam" id="2.90.10.10:FF:000004">
    <property type="entry name" value="G-type lectin S-receptor-like serine/threonine-protein kinase"/>
    <property type="match status" value="1"/>
</dbReference>
<reference evidence="21 22" key="1">
    <citation type="journal article" date="2024" name="Plant J.">
        <title>Genome sequences and population genomics reveal climatic adaptation and genomic divergence between two closely related sweetgum species.</title>
        <authorList>
            <person name="Xu W.Q."/>
            <person name="Ren C.Q."/>
            <person name="Zhang X.Y."/>
            <person name="Comes H.P."/>
            <person name="Liu X.H."/>
            <person name="Li Y.G."/>
            <person name="Kettle C.J."/>
            <person name="Jalonen R."/>
            <person name="Gaisberger H."/>
            <person name="Ma Y.Z."/>
            <person name="Qiu Y.X."/>
        </authorList>
    </citation>
    <scope>NUCLEOTIDE SEQUENCE [LARGE SCALE GENOMIC DNA]</scope>
    <source>
        <strain evidence="21">Hangzhou</strain>
    </source>
</reference>
<dbReference type="PROSITE" id="PS50011">
    <property type="entry name" value="PROTEIN_KINASE_DOM"/>
    <property type="match status" value="1"/>
</dbReference>
<comment type="caution">
    <text evidence="21">The sequence shown here is derived from an EMBL/GenBank/DDBJ whole genome shotgun (WGS) entry which is preliminary data.</text>
</comment>
<dbReference type="FunFam" id="3.30.200.20:FF:000195">
    <property type="entry name" value="G-type lectin S-receptor-like serine/threonine-protein kinase"/>
    <property type="match status" value="1"/>
</dbReference>
<dbReference type="InterPro" id="IPR001245">
    <property type="entry name" value="Ser-Thr/Tyr_kinase_cat_dom"/>
</dbReference>
<evidence type="ECO:0000256" key="4">
    <source>
        <dbReference type="ARBA" id="ARBA00022679"/>
    </source>
</evidence>